<feature type="domain" description="DUF7924" evidence="1">
    <location>
        <begin position="26"/>
        <end position="101"/>
    </location>
</feature>
<gene>
    <name evidence="2" type="ORF">H2204_001252</name>
</gene>
<dbReference type="InterPro" id="IPR057684">
    <property type="entry name" value="DUF7924"/>
</dbReference>
<organism evidence="2 3">
    <name type="scientific">Knufia peltigerae</name>
    <dbReference type="NCBI Taxonomy" id="1002370"/>
    <lineage>
        <taxon>Eukaryota</taxon>
        <taxon>Fungi</taxon>
        <taxon>Dikarya</taxon>
        <taxon>Ascomycota</taxon>
        <taxon>Pezizomycotina</taxon>
        <taxon>Eurotiomycetes</taxon>
        <taxon>Chaetothyriomycetidae</taxon>
        <taxon>Chaetothyriales</taxon>
        <taxon>Trichomeriaceae</taxon>
        <taxon>Knufia</taxon>
    </lineage>
</organism>
<proteinExistence type="predicted"/>
<dbReference type="Pfam" id="PF25545">
    <property type="entry name" value="DUF7924"/>
    <property type="match status" value="1"/>
</dbReference>
<dbReference type="AlphaFoldDB" id="A0AA39D2I2"/>
<dbReference type="Proteomes" id="UP001172681">
    <property type="component" value="Unassembled WGS sequence"/>
</dbReference>
<comment type="caution">
    <text evidence="2">The sequence shown here is derived from an EMBL/GenBank/DDBJ whole genome shotgun (WGS) entry which is preliminary data.</text>
</comment>
<dbReference type="EMBL" id="JAPDRN010000005">
    <property type="protein sequence ID" value="KAJ9644790.1"/>
    <property type="molecule type" value="Genomic_DNA"/>
</dbReference>
<name>A0AA39D2I2_9EURO</name>
<keyword evidence="3" id="KW-1185">Reference proteome</keyword>
<reference evidence="2" key="1">
    <citation type="submission" date="2022-10" db="EMBL/GenBank/DDBJ databases">
        <title>Culturing micro-colonial fungi from biological soil crusts in the Mojave desert and describing Neophaeococcomyces mojavensis, and introducing the new genera and species Taxawa tesnikishii.</title>
        <authorList>
            <person name="Kurbessoian T."/>
            <person name="Stajich J.E."/>
        </authorList>
    </citation>
    <scope>NUCLEOTIDE SEQUENCE</scope>
    <source>
        <strain evidence="2">TK_35</strain>
    </source>
</reference>
<evidence type="ECO:0000259" key="1">
    <source>
        <dbReference type="Pfam" id="PF25545"/>
    </source>
</evidence>
<protein>
    <recommendedName>
        <fullName evidence="1">DUF7924 domain-containing protein</fullName>
    </recommendedName>
</protein>
<evidence type="ECO:0000313" key="3">
    <source>
        <dbReference type="Proteomes" id="UP001172681"/>
    </source>
</evidence>
<accession>A0AA39D2I2</accession>
<evidence type="ECO:0000313" key="2">
    <source>
        <dbReference type="EMBL" id="KAJ9644790.1"/>
    </source>
</evidence>
<sequence>MPRSPPIFLTSPGNSLESTISTSRKSEAAFTEYQERKSNLLVDVQFGRNFAVPDQETRFSCPEIEFRSQATNGTHDIATDQAAGTVAISLNGNLEVIRRSFGLEFFDYEGPFILLDRHGQRASPNKCTLAASRG</sequence>